<comment type="subcellular location">
    <subcellularLocation>
        <location evidence="1">Cell inner membrane</location>
        <topology evidence="1">Multi-pass membrane protein</topology>
    </subcellularLocation>
</comment>
<dbReference type="GO" id="GO:0022857">
    <property type="term" value="F:transmembrane transporter activity"/>
    <property type="evidence" value="ECO:0007669"/>
    <property type="project" value="TreeGrafter"/>
</dbReference>
<dbReference type="EMBL" id="CP021255">
    <property type="protein sequence ID" value="AVD70997.1"/>
    <property type="molecule type" value="Genomic_DNA"/>
</dbReference>
<keyword evidence="4" id="KW-0997">Cell inner membrane</keyword>
<sequence length="197" mass="22065">MTAQENHTDPTTGRAELASEDVSVEPVPAPPPTRWMKVVDKLANFILGFSMYLFYPAILIVILIDVTGRNFFATPLSWAIEGSGLFLIAGIFLAVPRVELDRGHILLDILYARYSKKAQLICDMLTRSLCFLWMLAATIRSSIEIRTSYLMQESGTDFRAPFWPMRVIMTLGFLILALALLSNAIDCYRKLRAGGKS</sequence>
<dbReference type="InterPro" id="IPR007387">
    <property type="entry name" value="TRAP_DctQ"/>
</dbReference>
<feature type="transmembrane region" description="Helical" evidence="10">
    <location>
        <begin position="76"/>
        <end position="95"/>
    </location>
</feature>
<evidence type="ECO:0000256" key="5">
    <source>
        <dbReference type="ARBA" id="ARBA00022692"/>
    </source>
</evidence>
<gene>
    <name evidence="12" type="ORF">CAY53_05485</name>
</gene>
<dbReference type="Pfam" id="PF04290">
    <property type="entry name" value="DctQ"/>
    <property type="match status" value="1"/>
</dbReference>
<evidence type="ECO:0000256" key="9">
    <source>
        <dbReference type="SAM" id="MobiDB-lite"/>
    </source>
</evidence>
<evidence type="ECO:0000256" key="2">
    <source>
        <dbReference type="ARBA" id="ARBA00022448"/>
    </source>
</evidence>
<keyword evidence="3" id="KW-1003">Cell membrane</keyword>
<feature type="transmembrane region" description="Helical" evidence="10">
    <location>
        <begin position="124"/>
        <end position="143"/>
    </location>
</feature>
<keyword evidence="13" id="KW-1185">Reference proteome</keyword>
<keyword evidence="6 10" id="KW-1133">Transmembrane helix</keyword>
<evidence type="ECO:0000256" key="4">
    <source>
        <dbReference type="ARBA" id="ARBA00022519"/>
    </source>
</evidence>
<dbReference type="AlphaFoldDB" id="A0A2L1GN13"/>
<proteinExistence type="inferred from homology"/>
<feature type="region of interest" description="Disordered" evidence="9">
    <location>
        <begin position="1"/>
        <end position="28"/>
    </location>
</feature>
<evidence type="ECO:0000256" key="10">
    <source>
        <dbReference type="SAM" id="Phobius"/>
    </source>
</evidence>
<evidence type="ECO:0000313" key="13">
    <source>
        <dbReference type="Proteomes" id="UP000239867"/>
    </source>
</evidence>
<reference evidence="12 13" key="1">
    <citation type="journal article" date="2018" name="MBio">
        <title>Insights into the evolution of host association through the isolation and characterization of a novel human periodontal pathobiont, Desulfobulbus oralis.</title>
        <authorList>
            <person name="Cross K.L."/>
            <person name="Chirania P."/>
            <person name="Xiong W."/>
            <person name="Beall C.J."/>
            <person name="Elkins J.G."/>
            <person name="Giannone R.J."/>
            <person name="Griffen A.L."/>
            <person name="Guss A.M."/>
            <person name="Hettich R.L."/>
            <person name="Joshi S.S."/>
            <person name="Mokrzan E.M."/>
            <person name="Martin R.K."/>
            <person name="Zhulin I.B."/>
            <person name="Leys E.J."/>
            <person name="Podar M."/>
        </authorList>
    </citation>
    <scope>NUCLEOTIDE SEQUENCE [LARGE SCALE GENOMIC DNA]</scope>
    <source>
        <strain evidence="12 13">ORNL</strain>
    </source>
</reference>
<evidence type="ECO:0000313" key="12">
    <source>
        <dbReference type="EMBL" id="AVD70997.1"/>
    </source>
</evidence>
<feature type="transmembrane region" description="Helical" evidence="10">
    <location>
        <begin position="42"/>
        <end position="64"/>
    </location>
</feature>
<dbReference type="GO" id="GO:0015740">
    <property type="term" value="P:C4-dicarboxylate transport"/>
    <property type="evidence" value="ECO:0007669"/>
    <property type="project" value="TreeGrafter"/>
</dbReference>
<feature type="transmembrane region" description="Helical" evidence="10">
    <location>
        <begin position="163"/>
        <end position="182"/>
    </location>
</feature>
<dbReference type="Proteomes" id="UP000239867">
    <property type="component" value="Chromosome"/>
</dbReference>
<keyword evidence="5 10" id="KW-0812">Transmembrane</keyword>
<name>A0A2L1GN13_9BACT</name>
<comment type="similarity">
    <text evidence="8">Belongs to the TRAP transporter small permease family.</text>
</comment>
<accession>A0A2L1GN13</accession>
<evidence type="ECO:0000256" key="8">
    <source>
        <dbReference type="ARBA" id="ARBA00038436"/>
    </source>
</evidence>
<evidence type="ECO:0000259" key="11">
    <source>
        <dbReference type="Pfam" id="PF04290"/>
    </source>
</evidence>
<dbReference type="RefSeq" id="WP_104936275.1">
    <property type="nucleotide sequence ID" value="NZ_CP021255.1"/>
</dbReference>
<dbReference type="PANTHER" id="PTHR35011:SF10">
    <property type="entry name" value="TRAP TRANSPORTER SMALL PERMEASE PROTEIN"/>
    <property type="match status" value="1"/>
</dbReference>
<evidence type="ECO:0000256" key="7">
    <source>
        <dbReference type="ARBA" id="ARBA00023136"/>
    </source>
</evidence>
<protein>
    <recommendedName>
        <fullName evidence="11">Tripartite ATP-independent periplasmic transporters DctQ component domain-containing protein</fullName>
    </recommendedName>
</protein>
<keyword evidence="7 10" id="KW-0472">Membrane</keyword>
<dbReference type="GO" id="GO:0005886">
    <property type="term" value="C:plasma membrane"/>
    <property type="evidence" value="ECO:0007669"/>
    <property type="project" value="UniProtKB-SubCell"/>
</dbReference>
<dbReference type="PANTHER" id="PTHR35011">
    <property type="entry name" value="2,3-DIKETO-L-GULONATE TRAP TRANSPORTER SMALL PERMEASE PROTEIN YIAM"/>
    <property type="match status" value="1"/>
</dbReference>
<feature type="compositionally biased region" description="Polar residues" evidence="9">
    <location>
        <begin position="1"/>
        <end position="11"/>
    </location>
</feature>
<dbReference type="InterPro" id="IPR055348">
    <property type="entry name" value="DctQ"/>
</dbReference>
<evidence type="ECO:0000256" key="1">
    <source>
        <dbReference type="ARBA" id="ARBA00004429"/>
    </source>
</evidence>
<evidence type="ECO:0000256" key="6">
    <source>
        <dbReference type="ARBA" id="ARBA00022989"/>
    </source>
</evidence>
<dbReference type="OrthoDB" id="4250245at2"/>
<dbReference type="KEGG" id="deo:CAY53_05485"/>
<feature type="domain" description="Tripartite ATP-independent periplasmic transporters DctQ component" evidence="11">
    <location>
        <begin position="58"/>
        <end position="188"/>
    </location>
</feature>
<organism evidence="12 13">
    <name type="scientific">Desulfobulbus oralis</name>
    <dbReference type="NCBI Taxonomy" id="1986146"/>
    <lineage>
        <taxon>Bacteria</taxon>
        <taxon>Pseudomonadati</taxon>
        <taxon>Thermodesulfobacteriota</taxon>
        <taxon>Desulfobulbia</taxon>
        <taxon>Desulfobulbales</taxon>
        <taxon>Desulfobulbaceae</taxon>
        <taxon>Desulfobulbus</taxon>
    </lineage>
</organism>
<keyword evidence="2" id="KW-0813">Transport</keyword>
<evidence type="ECO:0000256" key="3">
    <source>
        <dbReference type="ARBA" id="ARBA00022475"/>
    </source>
</evidence>